<dbReference type="Proteomes" id="UP000321362">
    <property type="component" value="Chromosome"/>
</dbReference>
<sequence>MKVLARQLFKTVIFSVILSIAVNSIYYALTQKGADYSIALPKICEGIVLLNIIVFIMSLPSLFLVNPAYWNNLPVRLPLYFGGAIAFIVTIFTMQLPPQYKVIYLITGFVFLTVHSVFYYLKVKKG</sequence>
<protein>
    <submittedName>
        <fullName evidence="2">Uncharacterized protein</fullName>
    </submittedName>
</protein>
<keyword evidence="1" id="KW-0472">Membrane</keyword>
<evidence type="ECO:0000256" key="1">
    <source>
        <dbReference type="SAM" id="Phobius"/>
    </source>
</evidence>
<evidence type="ECO:0000313" key="2">
    <source>
        <dbReference type="EMBL" id="QEC79179.1"/>
    </source>
</evidence>
<dbReference type="RefSeq" id="WP_147058523.1">
    <property type="nucleotide sequence ID" value="NZ_CP042437.1"/>
</dbReference>
<accession>A0A5B8W6E8</accession>
<keyword evidence="3" id="KW-1185">Reference proteome</keyword>
<dbReference type="KEGG" id="mgk:FSB76_25695"/>
<feature type="transmembrane region" description="Helical" evidence="1">
    <location>
        <begin position="49"/>
        <end position="70"/>
    </location>
</feature>
<feature type="transmembrane region" description="Helical" evidence="1">
    <location>
        <begin position="77"/>
        <end position="96"/>
    </location>
</feature>
<name>A0A5B8W6E8_9SPHI</name>
<dbReference type="AlphaFoldDB" id="A0A5B8W6E8"/>
<organism evidence="2 3">
    <name type="scientific">Mucilaginibacter ginsenosidivorax</name>
    <dbReference type="NCBI Taxonomy" id="862126"/>
    <lineage>
        <taxon>Bacteria</taxon>
        <taxon>Pseudomonadati</taxon>
        <taxon>Bacteroidota</taxon>
        <taxon>Sphingobacteriia</taxon>
        <taxon>Sphingobacteriales</taxon>
        <taxon>Sphingobacteriaceae</taxon>
        <taxon>Mucilaginibacter</taxon>
    </lineage>
</organism>
<evidence type="ECO:0000313" key="3">
    <source>
        <dbReference type="Proteomes" id="UP000321362"/>
    </source>
</evidence>
<reference evidence="2 3" key="1">
    <citation type="journal article" date="2013" name="J. Microbiol.">
        <title>Mucilaginibacter ginsenosidivorax sp. nov., with ginsenoside converting activity isolated from sediment.</title>
        <authorList>
            <person name="Kim J.K."/>
            <person name="Choi T.E."/>
            <person name="Liu Q.M."/>
            <person name="Park H.Y."/>
            <person name="Yi T.H."/>
            <person name="Yoon M.H."/>
            <person name="Kim S.C."/>
            <person name="Im W.T."/>
        </authorList>
    </citation>
    <scope>NUCLEOTIDE SEQUENCE [LARGE SCALE GENOMIC DNA]</scope>
    <source>
        <strain evidence="2 3">KHI28</strain>
    </source>
</reference>
<proteinExistence type="predicted"/>
<keyword evidence="1" id="KW-0812">Transmembrane</keyword>
<dbReference type="OrthoDB" id="794763at2"/>
<keyword evidence="1" id="KW-1133">Transmembrane helix</keyword>
<dbReference type="EMBL" id="CP042437">
    <property type="protein sequence ID" value="QEC79179.1"/>
    <property type="molecule type" value="Genomic_DNA"/>
</dbReference>
<feature type="transmembrane region" description="Helical" evidence="1">
    <location>
        <begin position="102"/>
        <end position="121"/>
    </location>
</feature>
<feature type="transmembrane region" description="Helical" evidence="1">
    <location>
        <begin position="12"/>
        <end position="29"/>
    </location>
</feature>
<gene>
    <name evidence="2" type="ORF">FSB76_25695</name>
</gene>